<dbReference type="EMBL" id="KV417480">
    <property type="protein sequence ID" value="KZP34626.1"/>
    <property type="molecule type" value="Genomic_DNA"/>
</dbReference>
<keyword evidence="1" id="KW-1133">Transmembrane helix</keyword>
<keyword evidence="1" id="KW-0472">Membrane</keyword>
<proteinExistence type="predicted"/>
<dbReference type="AlphaFoldDB" id="A0A166XBW5"/>
<gene>
    <name evidence="2" type="ORF">FIBSPDRAFT_12572</name>
</gene>
<feature type="transmembrane region" description="Helical" evidence="1">
    <location>
        <begin position="76"/>
        <end position="98"/>
    </location>
</feature>
<keyword evidence="1" id="KW-0812">Transmembrane</keyword>
<feature type="transmembrane region" description="Helical" evidence="1">
    <location>
        <begin position="310"/>
        <end position="327"/>
    </location>
</feature>
<accession>A0A166XBW5</accession>
<feature type="transmembrane region" description="Helical" evidence="1">
    <location>
        <begin position="358"/>
        <end position="382"/>
    </location>
</feature>
<sequence>MSSSKLNPLDLSAVTGTLSTLAIIYITSRQHLVVEKWLPSMHMFAAFVFALGEKARRRMVSGASNDSNPQNAPSRIAWNILTGVILGAQHTFELWSFFKLPSAMAIMISLLVVPLNLGLLSFFPPSSALVSSAMATRFSAAVLLLLIGLGVTSAGRQDHVCILLALGAVVMGAIVNRLSLTTRSNPSSLTSVMTALLVSLGCALTLGGRVLGYKLYINEPFESGLASYLPTEPGIASAMLFAAWFTISQGGRAAVTLAGTNVPVSHTLSARGTLLVQSFPPLAAALATVFITLLCGNFVDHSGSVRGHAWVQLFLLVGAIAFVLYMIPRMDDEAHGEEKGSYNLLPADEPRKKKSSSYAAPVSSSLIPIVSTICIAPMLVLVAQQSGLLPYRPSFDKLAVFAKSPPLLPGTVTRRHRSPPTAYEASPLLEPTHDIKAPARPQLEIVFAYYAEPLEGLPVIVNDITREVNWWNTKVTAYHKGLGDLHSPRNASARAIQAEILTDFVAKTGVDEVVPLENIGREGATYLRHILHHWDDLAYQTIFLQGT</sequence>
<organism evidence="2">
    <name type="scientific">Athelia psychrophila</name>
    <dbReference type="NCBI Taxonomy" id="1759441"/>
    <lineage>
        <taxon>Eukaryota</taxon>
        <taxon>Fungi</taxon>
        <taxon>Dikarya</taxon>
        <taxon>Basidiomycota</taxon>
        <taxon>Agaricomycotina</taxon>
        <taxon>Agaricomycetes</taxon>
        <taxon>Agaricomycetidae</taxon>
        <taxon>Atheliales</taxon>
        <taxon>Atheliaceae</taxon>
        <taxon>Athelia</taxon>
    </lineage>
</organism>
<dbReference type="PANTHER" id="PTHR37490">
    <property type="entry name" value="EXPRESSED PROTEIN"/>
    <property type="match status" value="1"/>
</dbReference>
<evidence type="ECO:0000256" key="1">
    <source>
        <dbReference type="SAM" id="Phobius"/>
    </source>
</evidence>
<feature type="transmembrane region" description="Helical" evidence="1">
    <location>
        <begin position="160"/>
        <end position="180"/>
    </location>
</feature>
<evidence type="ECO:0000313" key="2">
    <source>
        <dbReference type="EMBL" id="KZP34626.1"/>
    </source>
</evidence>
<feature type="transmembrane region" description="Helical" evidence="1">
    <location>
        <begin position="104"/>
        <end position="123"/>
    </location>
</feature>
<dbReference type="STRING" id="436010.A0A166XBW5"/>
<name>A0A166XBW5_9AGAM</name>
<feature type="transmembrane region" description="Helical" evidence="1">
    <location>
        <begin position="192"/>
        <end position="211"/>
    </location>
</feature>
<dbReference type="PANTHER" id="PTHR37490:SF1">
    <property type="entry name" value="GLYCOSYLTRANSFERASE 2-LIKE DOMAIN-CONTAINING PROTEIN"/>
    <property type="match status" value="1"/>
</dbReference>
<protein>
    <submittedName>
        <fullName evidence="2">Uncharacterized protein</fullName>
    </submittedName>
</protein>
<feature type="transmembrane region" description="Helical" evidence="1">
    <location>
        <begin position="279"/>
        <end position="298"/>
    </location>
</feature>
<reference evidence="2" key="1">
    <citation type="journal article" date="2016" name="Mol. Biol. Evol.">
        <title>Comparative Genomics of Early-Diverging Mushroom-Forming Fungi Provides Insights into the Origins of Lignocellulose Decay Capabilities.</title>
        <authorList>
            <person name="Nagy L.G."/>
            <person name="Riley R."/>
            <person name="Tritt A."/>
            <person name="Adam C."/>
            <person name="Daum C."/>
            <person name="Floudas D."/>
            <person name="Sun H."/>
            <person name="Yadav J.S."/>
            <person name="Pangilinan J."/>
            <person name="Larsson K.H."/>
            <person name="Matsuura K."/>
            <person name="Barry K."/>
            <person name="Labutti K."/>
            <person name="Kuo R."/>
            <person name="Ohm R.A."/>
            <person name="Bhattacharya S.S."/>
            <person name="Shirouzu T."/>
            <person name="Yoshinaga Y."/>
            <person name="Martin F.M."/>
            <person name="Grigoriev I.V."/>
            <person name="Hibbett D.S."/>
        </authorList>
    </citation>
    <scope>NUCLEOTIDE SEQUENCE [LARGE SCALE GENOMIC DNA]</scope>
    <source>
        <strain evidence="2">CBS 109695</strain>
    </source>
</reference>
<feature type="transmembrane region" description="Helical" evidence="1">
    <location>
        <begin position="135"/>
        <end position="154"/>
    </location>
</feature>